<evidence type="ECO:0000313" key="3">
    <source>
        <dbReference type="Proteomes" id="UP000218811"/>
    </source>
</evidence>
<evidence type="ECO:0000313" key="2">
    <source>
        <dbReference type="EMBL" id="PCH39575.1"/>
    </source>
</evidence>
<accession>A0A2H3JDD2</accession>
<feature type="region of interest" description="Disordered" evidence="1">
    <location>
        <begin position="23"/>
        <end position="44"/>
    </location>
</feature>
<protein>
    <submittedName>
        <fullName evidence="2">Uncharacterized protein</fullName>
    </submittedName>
</protein>
<sequence>MGLHSAPSCPIVWRCGQALTADANTEPTTRSHRERKEGRPIGAIEPSDLAGKPVNLLRTLALSRSTSTPATKAPLTSGGWREPEWSGQEVKIGCAFRVLAIPDIAADLAETTIIAHVFLEDPRYGYIISHKELFATCIQDGSCGKMLLGILLPKQSYEACSSICRWPRTCSLSKCNLAE</sequence>
<feature type="compositionally biased region" description="Basic and acidic residues" evidence="1">
    <location>
        <begin position="29"/>
        <end position="39"/>
    </location>
</feature>
<proteinExistence type="predicted"/>
<evidence type="ECO:0000256" key="1">
    <source>
        <dbReference type="SAM" id="MobiDB-lite"/>
    </source>
</evidence>
<reference evidence="2 3" key="1">
    <citation type="journal article" date="2012" name="Science">
        <title>The Paleozoic origin of enzymatic lignin decomposition reconstructed from 31 fungal genomes.</title>
        <authorList>
            <person name="Floudas D."/>
            <person name="Binder M."/>
            <person name="Riley R."/>
            <person name="Barry K."/>
            <person name="Blanchette R.A."/>
            <person name="Henrissat B."/>
            <person name="Martinez A.T."/>
            <person name="Otillar R."/>
            <person name="Spatafora J.W."/>
            <person name="Yadav J.S."/>
            <person name="Aerts A."/>
            <person name="Benoit I."/>
            <person name="Boyd A."/>
            <person name="Carlson A."/>
            <person name="Copeland A."/>
            <person name="Coutinho P.M."/>
            <person name="de Vries R.P."/>
            <person name="Ferreira P."/>
            <person name="Findley K."/>
            <person name="Foster B."/>
            <person name="Gaskell J."/>
            <person name="Glotzer D."/>
            <person name="Gorecki P."/>
            <person name="Heitman J."/>
            <person name="Hesse C."/>
            <person name="Hori C."/>
            <person name="Igarashi K."/>
            <person name="Jurgens J.A."/>
            <person name="Kallen N."/>
            <person name="Kersten P."/>
            <person name="Kohler A."/>
            <person name="Kuees U."/>
            <person name="Kumar T.K.A."/>
            <person name="Kuo A."/>
            <person name="LaButti K."/>
            <person name="Larrondo L.F."/>
            <person name="Lindquist E."/>
            <person name="Ling A."/>
            <person name="Lombard V."/>
            <person name="Lucas S."/>
            <person name="Lundell T."/>
            <person name="Martin R."/>
            <person name="McLaughlin D.J."/>
            <person name="Morgenstern I."/>
            <person name="Morin E."/>
            <person name="Murat C."/>
            <person name="Nagy L.G."/>
            <person name="Nolan M."/>
            <person name="Ohm R.A."/>
            <person name="Patyshakuliyeva A."/>
            <person name="Rokas A."/>
            <person name="Ruiz-Duenas F.J."/>
            <person name="Sabat G."/>
            <person name="Salamov A."/>
            <person name="Samejima M."/>
            <person name="Schmutz J."/>
            <person name="Slot J.C."/>
            <person name="St John F."/>
            <person name="Stenlid J."/>
            <person name="Sun H."/>
            <person name="Sun S."/>
            <person name="Syed K."/>
            <person name="Tsang A."/>
            <person name="Wiebenga A."/>
            <person name="Young D."/>
            <person name="Pisabarro A."/>
            <person name="Eastwood D.C."/>
            <person name="Martin F."/>
            <person name="Cullen D."/>
            <person name="Grigoriev I.V."/>
            <person name="Hibbett D.S."/>
        </authorList>
    </citation>
    <scope>NUCLEOTIDE SEQUENCE [LARGE SCALE GENOMIC DNA]</scope>
    <source>
        <strain evidence="2 3">MD-104</strain>
    </source>
</reference>
<name>A0A2H3JDD2_WOLCO</name>
<gene>
    <name evidence="2" type="ORF">WOLCODRAFT_29634</name>
</gene>
<organism evidence="2 3">
    <name type="scientific">Wolfiporia cocos (strain MD-104)</name>
    <name type="common">Brown rot fungus</name>
    <dbReference type="NCBI Taxonomy" id="742152"/>
    <lineage>
        <taxon>Eukaryota</taxon>
        <taxon>Fungi</taxon>
        <taxon>Dikarya</taxon>
        <taxon>Basidiomycota</taxon>
        <taxon>Agaricomycotina</taxon>
        <taxon>Agaricomycetes</taxon>
        <taxon>Polyporales</taxon>
        <taxon>Phaeolaceae</taxon>
        <taxon>Wolfiporia</taxon>
    </lineage>
</organism>
<keyword evidence="3" id="KW-1185">Reference proteome</keyword>
<dbReference type="EMBL" id="KB468009">
    <property type="protein sequence ID" value="PCH39575.1"/>
    <property type="molecule type" value="Genomic_DNA"/>
</dbReference>
<dbReference type="Proteomes" id="UP000218811">
    <property type="component" value="Unassembled WGS sequence"/>
</dbReference>
<dbReference type="AlphaFoldDB" id="A0A2H3JDD2"/>